<dbReference type="AlphaFoldDB" id="A0A2S5AZK7"/>
<sequence>MPPSGGAPLAQLTPQQLAALQDHIRQTRATTGQEVTPALIQAWMQSNGIATGGAGGGGGQPQPQQPQQQVQQQVQQQAPSLDQILNHLYPPHLSGNPPAALAHLQNVLFPANQGHKQSPLLQQVMLLAQNGRLSPEQMGMLKQAVALKNGAAQGQAQAQQQQQQQQYQQQQQQQQQQQAMPQQQRAAAPSGSGGTTANEQNATQAVQQLRNRRQAMERRAREIQAAQQAQIQAAAAQAQGAGGGAAASLQQQQQQQYRTASPASYPAQLLPPGSQPGALRQSPAMAGGNLPALQPGMPAGPAGGKPTNFVPGLAAGAGMSIPGTLSVQPPTAEPFPAPRPTLSGGLANNPSISTPAITRPPTAGTDGVFGSAAGGGSGAGATGAGGAMASGSGAPEMAGPGGANGGANGKSDAIPSKEIRPDDSKGRTVNKRKIRELVEAVDPQERLTDEVEDLLLEICDEFIDSVTRFGCQLAKHRKSDRLEVKDLALHLERSYNIRVPGFSGDEARQLGARRVTVPPGHAARLAAIRDGGRRR</sequence>
<dbReference type="InterPro" id="IPR009072">
    <property type="entry name" value="Histone-fold"/>
</dbReference>
<comment type="similarity">
    <text evidence="2">Belongs to the TAF12 family.</text>
</comment>
<keyword evidence="5" id="KW-0539">Nucleus</keyword>
<reference evidence="10 11" key="1">
    <citation type="journal article" date="2018" name="Front. Microbiol.">
        <title>Prospects for Fungal Bioremediation of Acidic Radioactive Waste Sites: Characterization and Genome Sequence of Rhodotorula taiwanensis MD1149.</title>
        <authorList>
            <person name="Tkavc R."/>
            <person name="Matrosova V.Y."/>
            <person name="Grichenko O.E."/>
            <person name="Gostincar C."/>
            <person name="Volpe R.P."/>
            <person name="Klimenkova P."/>
            <person name="Gaidamakova E.K."/>
            <person name="Zhou C.E."/>
            <person name="Stewart B.J."/>
            <person name="Lyman M.G."/>
            <person name="Malfatti S.A."/>
            <person name="Rubinfeld B."/>
            <person name="Courtot M."/>
            <person name="Singh J."/>
            <person name="Dalgard C.L."/>
            <person name="Hamilton T."/>
            <person name="Frey K.G."/>
            <person name="Gunde-Cimerman N."/>
            <person name="Dugan L."/>
            <person name="Daly M.J."/>
        </authorList>
    </citation>
    <scope>NUCLEOTIDE SEQUENCE [LARGE SCALE GENOMIC DNA]</scope>
    <source>
        <strain evidence="10 11">MD1149</strain>
    </source>
</reference>
<evidence type="ECO:0000256" key="8">
    <source>
        <dbReference type="SAM" id="MobiDB-lite"/>
    </source>
</evidence>
<feature type="compositionally biased region" description="Low complexity" evidence="8">
    <location>
        <begin position="172"/>
        <end position="190"/>
    </location>
</feature>
<protein>
    <recommendedName>
        <fullName evidence="6">TBP-associated factor 12</fullName>
    </recommendedName>
    <alternativeName>
        <fullName evidence="7">Transcription initiation factor TFIID subunit 12</fullName>
    </alternativeName>
</protein>
<dbReference type="FunFam" id="1.10.20.10:FF:000011">
    <property type="entry name" value="Transcription initiation factor TFIID subunit 12"/>
    <property type="match status" value="1"/>
</dbReference>
<evidence type="ECO:0000256" key="1">
    <source>
        <dbReference type="ARBA" id="ARBA00004123"/>
    </source>
</evidence>
<evidence type="ECO:0000256" key="3">
    <source>
        <dbReference type="ARBA" id="ARBA00023015"/>
    </source>
</evidence>
<dbReference type="Gene3D" id="1.10.20.10">
    <property type="entry name" value="Histone, subunit A"/>
    <property type="match status" value="1"/>
</dbReference>
<gene>
    <name evidence="10" type="ORF">BMF94_7008</name>
</gene>
<feature type="compositionally biased region" description="Gly residues" evidence="8">
    <location>
        <begin position="372"/>
        <end position="388"/>
    </location>
</feature>
<feature type="region of interest" description="Disordered" evidence="8">
    <location>
        <begin position="49"/>
        <end position="68"/>
    </location>
</feature>
<keyword evidence="11" id="KW-1185">Reference proteome</keyword>
<feature type="compositionally biased region" description="Gly residues" evidence="8">
    <location>
        <begin position="399"/>
        <end position="408"/>
    </location>
</feature>
<dbReference type="PANTHER" id="PTHR12264">
    <property type="entry name" value="TRANSCRIPTION INITIATION FACTOR TFIID SUBUNIT 12"/>
    <property type="match status" value="1"/>
</dbReference>
<feature type="compositionally biased region" description="Low complexity" evidence="8">
    <location>
        <begin position="291"/>
        <end position="306"/>
    </location>
</feature>
<dbReference type="GO" id="GO:0000124">
    <property type="term" value="C:SAGA complex"/>
    <property type="evidence" value="ECO:0007669"/>
    <property type="project" value="InterPro"/>
</dbReference>
<keyword evidence="3" id="KW-0805">Transcription regulation</keyword>
<feature type="domain" description="Transcription initiation factor TFIID subunit 12" evidence="9">
    <location>
        <begin position="431"/>
        <end position="497"/>
    </location>
</feature>
<dbReference type="CDD" id="cd07981">
    <property type="entry name" value="HFD_TAF12"/>
    <property type="match status" value="1"/>
</dbReference>
<accession>A0A2S5AZK7</accession>
<organism evidence="10 11">
    <name type="scientific">Rhodotorula taiwanensis</name>
    <dbReference type="NCBI Taxonomy" id="741276"/>
    <lineage>
        <taxon>Eukaryota</taxon>
        <taxon>Fungi</taxon>
        <taxon>Dikarya</taxon>
        <taxon>Basidiomycota</taxon>
        <taxon>Pucciniomycotina</taxon>
        <taxon>Microbotryomycetes</taxon>
        <taxon>Sporidiobolales</taxon>
        <taxon>Sporidiobolaceae</taxon>
        <taxon>Rhodotorula</taxon>
    </lineage>
</organism>
<evidence type="ECO:0000313" key="10">
    <source>
        <dbReference type="EMBL" id="POY69964.1"/>
    </source>
</evidence>
<dbReference type="EMBL" id="PJQD01000156">
    <property type="protein sequence ID" value="POY69964.1"/>
    <property type="molecule type" value="Genomic_DNA"/>
</dbReference>
<dbReference type="PANTHER" id="PTHR12264:SF21">
    <property type="entry name" value="TRANSCRIPTION INITIATION FACTOR TFIID SUBUNIT 12"/>
    <property type="match status" value="1"/>
</dbReference>
<feature type="compositionally biased region" description="Polar residues" evidence="8">
    <location>
        <begin position="198"/>
        <end position="209"/>
    </location>
</feature>
<dbReference type="InterPro" id="IPR003228">
    <property type="entry name" value="TFIID_TAF12_dom"/>
</dbReference>
<feature type="region of interest" description="Disordered" evidence="8">
    <location>
        <begin position="172"/>
        <end position="222"/>
    </location>
</feature>
<dbReference type="OrthoDB" id="2193432at2759"/>
<feature type="compositionally biased region" description="Polar residues" evidence="8">
    <location>
        <begin position="346"/>
        <end position="356"/>
    </location>
</feature>
<name>A0A2S5AZK7_9BASI</name>
<comment type="caution">
    <text evidence="10">The sequence shown here is derived from an EMBL/GenBank/DDBJ whole genome shotgun (WGS) entry which is preliminary data.</text>
</comment>
<dbReference type="GO" id="GO:0051123">
    <property type="term" value="P:RNA polymerase II preinitiation complex assembly"/>
    <property type="evidence" value="ECO:0007669"/>
    <property type="project" value="TreeGrafter"/>
</dbReference>
<evidence type="ECO:0000256" key="2">
    <source>
        <dbReference type="ARBA" id="ARBA00007530"/>
    </source>
</evidence>
<dbReference type="Pfam" id="PF03847">
    <property type="entry name" value="TFIID_20kDa"/>
    <property type="match status" value="1"/>
</dbReference>
<evidence type="ECO:0000256" key="6">
    <source>
        <dbReference type="ARBA" id="ARBA00075089"/>
    </source>
</evidence>
<evidence type="ECO:0000256" key="4">
    <source>
        <dbReference type="ARBA" id="ARBA00023163"/>
    </source>
</evidence>
<dbReference type="GO" id="GO:0003677">
    <property type="term" value="F:DNA binding"/>
    <property type="evidence" value="ECO:0007669"/>
    <property type="project" value="TreeGrafter"/>
</dbReference>
<dbReference type="SUPFAM" id="SSF47113">
    <property type="entry name" value="Histone-fold"/>
    <property type="match status" value="1"/>
</dbReference>
<dbReference type="Proteomes" id="UP000237144">
    <property type="component" value="Unassembled WGS sequence"/>
</dbReference>
<dbReference type="STRING" id="741276.A0A2S5AZK7"/>
<comment type="subcellular location">
    <subcellularLocation>
        <location evidence="1">Nucleus</location>
    </subcellularLocation>
</comment>
<evidence type="ECO:0000259" key="9">
    <source>
        <dbReference type="Pfam" id="PF03847"/>
    </source>
</evidence>
<feature type="compositionally biased region" description="Low complexity" evidence="8">
    <location>
        <begin position="246"/>
        <end position="256"/>
    </location>
</feature>
<evidence type="ECO:0000256" key="7">
    <source>
        <dbReference type="ARBA" id="ARBA00093657"/>
    </source>
</evidence>
<evidence type="ECO:0000256" key="5">
    <source>
        <dbReference type="ARBA" id="ARBA00023242"/>
    </source>
</evidence>
<keyword evidence="4" id="KW-0804">Transcription</keyword>
<dbReference type="GO" id="GO:0046982">
    <property type="term" value="F:protein heterodimerization activity"/>
    <property type="evidence" value="ECO:0007669"/>
    <property type="project" value="InterPro"/>
</dbReference>
<proteinExistence type="inferred from homology"/>
<dbReference type="InterPro" id="IPR037794">
    <property type="entry name" value="TAF12"/>
</dbReference>
<dbReference type="GO" id="GO:0017025">
    <property type="term" value="F:TBP-class protein binding"/>
    <property type="evidence" value="ECO:0007669"/>
    <property type="project" value="TreeGrafter"/>
</dbReference>
<feature type="compositionally biased region" description="Gly residues" evidence="8">
    <location>
        <begin position="50"/>
        <end position="60"/>
    </location>
</feature>
<evidence type="ECO:0000313" key="11">
    <source>
        <dbReference type="Proteomes" id="UP000237144"/>
    </source>
</evidence>
<feature type="compositionally biased region" description="Basic and acidic residues" evidence="8">
    <location>
        <begin position="415"/>
        <end position="426"/>
    </location>
</feature>
<feature type="region of interest" description="Disordered" evidence="8">
    <location>
        <begin position="246"/>
        <end position="430"/>
    </location>
</feature>
<feature type="compositionally biased region" description="Low complexity" evidence="8">
    <location>
        <begin position="389"/>
        <end position="398"/>
    </location>
</feature>
<dbReference type="GO" id="GO:0005669">
    <property type="term" value="C:transcription factor TFIID complex"/>
    <property type="evidence" value="ECO:0007669"/>
    <property type="project" value="InterPro"/>
</dbReference>